<reference evidence="10 11" key="1">
    <citation type="submission" date="2013-03" db="EMBL/GenBank/DDBJ databases">
        <title>The Genome Sequence of Exophiala aquamarina CBS 119918.</title>
        <authorList>
            <consortium name="The Broad Institute Genomics Platform"/>
            <person name="Cuomo C."/>
            <person name="de Hoog S."/>
            <person name="Gorbushina A."/>
            <person name="Walker B."/>
            <person name="Young S.K."/>
            <person name="Zeng Q."/>
            <person name="Gargeya S."/>
            <person name="Fitzgerald M."/>
            <person name="Haas B."/>
            <person name="Abouelleil A."/>
            <person name="Allen A.W."/>
            <person name="Alvarado L."/>
            <person name="Arachchi H.M."/>
            <person name="Berlin A.M."/>
            <person name="Chapman S.B."/>
            <person name="Gainer-Dewar J."/>
            <person name="Goldberg J."/>
            <person name="Griggs A."/>
            <person name="Gujja S."/>
            <person name="Hansen M."/>
            <person name="Howarth C."/>
            <person name="Imamovic A."/>
            <person name="Ireland A."/>
            <person name="Larimer J."/>
            <person name="McCowan C."/>
            <person name="Murphy C."/>
            <person name="Pearson M."/>
            <person name="Poon T.W."/>
            <person name="Priest M."/>
            <person name="Roberts A."/>
            <person name="Saif S."/>
            <person name="Shea T."/>
            <person name="Sisk P."/>
            <person name="Sykes S."/>
            <person name="Wortman J."/>
            <person name="Nusbaum C."/>
            <person name="Birren B."/>
        </authorList>
    </citation>
    <scope>NUCLEOTIDE SEQUENCE [LARGE SCALE GENOMIC DNA]</scope>
    <source>
        <strain evidence="10 11">CBS 119918</strain>
    </source>
</reference>
<dbReference type="EMBL" id="AMGV01000003">
    <property type="protein sequence ID" value="KEF59669.1"/>
    <property type="molecule type" value="Genomic_DNA"/>
</dbReference>
<evidence type="ECO:0000256" key="4">
    <source>
        <dbReference type="ARBA" id="ARBA00023128"/>
    </source>
</evidence>
<evidence type="ECO:0000256" key="8">
    <source>
        <dbReference type="ARBA" id="ARBA00035399"/>
    </source>
</evidence>
<dbReference type="GO" id="GO:0003735">
    <property type="term" value="F:structural constituent of ribosome"/>
    <property type="evidence" value="ECO:0007669"/>
    <property type="project" value="InterPro"/>
</dbReference>
<dbReference type="InterPro" id="IPR038340">
    <property type="entry name" value="MRP-L47_sf"/>
</dbReference>
<evidence type="ECO:0000256" key="7">
    <source>
        <dbReference type="ARBA" id="ARBA00035289"/>
    </source>
</evidence>
<comment type="similarity">
    <text evidence="2">Belongs to the universal ribosomal protein uL29 family.</text>
</comment>
<dbReference type="GO" id="GO:0032543">
    <property type="term" value="P:mitochondrial translation"/>
    <property type="evidence" value="ECO:0007669"/>
    <property type="project" value="TreeGrafter"/>
</dbReference>
<evidence type="ECO:0000256" key="9">
    <source>
        <dbReference type="SAM" id="MobiDB-lite"/>
    </source>
</evidence>
<dbReference type="GeneID" id="25279446"/>
<comment type="subunit">
    <text evidence="6">Component of the mitochondrial large ribosomal subunit. Mature mitochondrial ribosomes consist of a small (37S) and a large (54S) subunit. The 37S subunit contains at least 33 different proteins and 1 molecule of RNA (15S). The 54S subunit contains at least 45 different proteins and 1 molecule of RNA (21S).</text>
</comment>
<protein>
    <recommendedName>
        <fullName evidence="7">Large ribosomal subunit protein uL29m</fullName>
    </recommendedName>
    <alternativeName>
        <fullName evidence="8">54S ribosomal protein L4, mitochondrial</fullName>
    </alternativeName>
</protein>
<comment type="caution">
    <text evidence="10">The sequence shown here is derived from an EMBL/GenBank/DDBJ whole genome shotgun (WGS) entry which is preliminary data.</text>
</comment>
<gene>
    <name evidence="10" type="ORF">A1O9_04515</name>
</gene>
<dbReference type="HOGENOM" id="CLU_063281_0_1_1"/>
<evidence type="ECO:0000256" key="3">
    <source>
        <dbReference type="ARBA" id="ARBA00022980"/>
    </source>
</evidence>
<keyword evidence="4" id="KW-0496">Mitochondrion</keyword>
<proteinExistence type="inferred from homology"/>
<dbReference type="Proteomes" id="UP000027920">
    <property type="component" value="Unassembled WGS sequence"/>
</dbReference>
<dbReference type="VEuPathDB" id="FungiDB:A1O9_04515"/>
<feature type="compositionally biased region" description="Low complexity" evidence="9">
    <location>
        <begin position="29"/>
        <end position="45"/>
    </location>
</feature>
<evidence type="ECO:0000256" key="1">
    <source>
        <dbReference type="ARBA" id="ARBA00004173"/>
    </source>
</evidence>
<keyword evidence="5" id="KW-0687">Ribonucleoprotein</keyword>
<evidence type="ECO:0000313" key="11">
    <source>
        <dbReference type="Proteomes" id="UP000027920"/>
    </source>
</evidence>
<keyword evidence="3" id="KW-0689">Ribosomal protein</keyword>
<dbReference type="Pfam" id="PF06984">
    <property type="entry name" value="MRP-L47"/>
    <property type="match status" value="1"/>
</dbReference>
<dbReference type="STRING" id="1182545.A0A072PHR1"/>
<accession>A0A072PHR1</accession>
<dbReference type="InterPro" id="IPR010729">
    <property type="entry name" value="Ribosomal_uL29_mit"/>
</dbReference>
<dbReference type="GO" id="GO:0005762">
    <property type="term" value="C:mitochondrial large ribosomal subunit"/>
    <property type="evidence" value="ECO:0007669"/>
    <property type="project" value="TreeGrafter"/>
</dbReference>
<dbReference type="RefSeq" id="XP_013262259.1">
    <property type="nucleotide sequence ID" value="XM_013406805.1"/>
</dbReference>
<comment type="subcellular location">
    <subcellularLocation>
        <location evidence="1">Mitochondrion</location>
    </subcellularLocation>
</comment>
<dbReference type="PANTHER" id="PTHR21183:SF18">
    <property type="entry name" value="LARGE RIBOSOMAL SUBUNIT PROTEIN UL29M"/>
    <property type="match status" value="1"/>
</dbReference>
<dbReference type="AlphaFoldDB" id="A0A072PHR1"/>
<sequence length="211" mass="23946">MAAVTRGISSASGRSTSIPVFLVPAFSRPCSSRPVTSSRSFSSSEPRGKRQTKAGETNKKRGVSAMRGTGPLVNRGLWAYPLPEPVARSRVPKQTDYEDTADHGLWQFFHADRKALVPPEEESSHGRAWSYGELSIKSFEDLHKLYWLCIKEQNQILTRSREMSRVRAGFGDLELEEKRKVVSRARSCARYLLSYDEPHPFTRRYECYKTA</sequence>
<dbReference type="Gene3D" id="6.10.330.20">
    <property type="match status" value="1"/>
</dbReference>
<evidence type="ECO:0000256" key="2">
    <source>
        <dbReference type="ARBA" id="ARBA00009254"/>
    </source>
</evidence>
<dbReference type="OrthoDB" id="270763at2759"/>
<name>A0A072PHR1_9EURO</name>
<organism evidence="10 11">
    <name type="scientific">Exophiala aquamarina CBS 119918</name>
    <dbReference type="NCBI Taxonomy" id="1182545"/>
    <lineage>
        <taxon>Eukaryota</taxon>
        <taxon>Fungi</taxon>
        <taxon>Dikarya</taxon>
        <taxon>Ascomycota</taxon>
        <taxon>Pezizomycotina</taxon>
        <taxon>Eurotiomycetes</taxon>
        <taxon>Chaetothyriomycetidae</taxon>
        <taxon>Chaetothyriales</taxon>
        <taxon>Herpotrichiellaceae</taxon>
        <taxon>Exophiala</taxon>
    </lineage>
</organism>
<evidence type="ECO:0000313" key="10">
    <source>
        <dbReference type="EMBL" id="KEF59669.1"/>
    </source>
</evidence>
<dbReference type="PANTHER" id="PTHR21183">
    <property type="entry name" value="RIBOSOMAL PROTEIN L47, MITOCHONDRIAL-RELATED"/>
    <property type="match status" value="1"/>
</dbReference>
<keyword evidence="11" id="KW-1185">Reference proteome</keyword>
<feature type="region of interest" description="Disordered" evidence="9">
    <location>
        <begin position="29"/>
        <end position="66"/>
    </location>
</feature>
<evidence type="ECO:0000256" key="5">
    <source>
        <dbReference type="ARBA" id="ARBA00023274"/>
    </source>
</evidence>
<evidence type="ECO:0000256" key="6">
    <source>
        <dbReference type="ARBA" id="ARBA00026009"/>
    </source>
</evidence>